<evidence type="ECO:0000256" key="3">
    <source>
        <dbReference type="ARBA" id="ARBA00022729"/>
    </source>
</evidence>
<protein>
    <submittedName>
        <fullName evidence="7">Type 1 fimbria pilin</fullName>
    </submittedName>
</protein>
<evidence type="ECO:0000313" key="7">
    <source>
        <dbReference type="EMBL" id="PXW43982.1"/>
    </source>
</evidence>
<feature type="signal peptide" evidence="5">
    <location>
        <begin position="1"/>
        <end position="27"/>
    </location>
</feature>
<evidence type="ECO:0000256" key="2">
    <source>
        <dbReference type="ARBA" id="ARBA00006671"/>
    </source>
</evidence>
<dbReference type="Proteomes" id="UP000247485">
    <property type="component" value="Unassembled WGS sequence"/>
</dbReference>
<keyword evidence="4" id="KW-0281">Fimbrium</keyword>
<comment type="subcellular location">
    <subcellularLocation>
        <location evidence="1">Fimbrium</location>
    </subcellularLocation>
</comment>
<feature type="chain" id="PRO_5016262973" evidence="5">
    <location>
        <begin position="28"/>
        <end position="188"/>
    </location>
</feature>
<comment type="caution">
    <text evidence="7">The sequence shown here is derived from an EMBL/GenBank/DDBJ whole genome shotgun (WGS) entry which is preliminary data.</text>
</comment>
<evidence type="ECO:0000313" key="8">
    <source>
        <dbReference type="Proteomes" id="UP000247485"/>
    </source>
</evidence>
<dbReference type="InterPro" id="IPR000259">
    <property type="entry name" value="Adhesion_dom_fimbrial"/>
</dbReference>
<dbReference type="Gene3D" id="2.60.40.1090">
    <property type="entry name" value="Fimbrial-type adhesion domain"/>
    <property type="match status" value="1"/>
</dbReference>
<feature type="domain" description="Fimbrial-type adhesion" evidence="6">
    <location>
        <begin position="37"/>
        <end position="187"/>
    </location>
</feature>
<dbReference type="InterPro" id="IPR008966">
    <property type="entry name" value="Adhesion_dom_sf"/>
</dbReference>
<evidence type="ECO:0000256" key="4">
    <source>
        <dbReference type="ARBA" id="ARBA00023263"/>
    </source>
</evidence>
<dbReference type="RefSeq" id="WP_110274689.1">
    <property type="nucleotide sequence ID" value="NZ_QJJG01000010.1"/>
</dbReference>
<evidence type="ECO:0000259" key="6">
    <source>
        <dbReference type="Pfam" id="PF00419"/>
    </source>
</evidence>
<dbReference type="SUPFAM" id="SSF49401">
    <property type="entry name" value="Bacterial adhesins"/>
    <property type="match status" value="1"/>
</dbReference>
<organism evidence="7 8">
    <name type="scientific">Klebsiella oxytoca</name>
    <dbReference type="NCBI Taxonomy" id="571"/>
    <lineage>
        <taxon>Bacteria</taxon>
        <taxon>Pseudomonadati</taxon>
        <taxon>Pseudomonadota</taxon>
        <taxon>Gammaproteobacteria</taxon>
        <taxon>Enterobacterales</taxon>
        <taxon>Enterobacteriaceae</taxon>
        <taxon>Klebsiella/Raoultella group</taxon>
        <taxon>Klebsiella</taxon>
    </lineage>
</organism>
<name>A0A318FPP5_KLEOX</name>
<dbReference type="GO" id="GO:0043709">
    <property type="term" value="P:cell adhesion involved in single-species biofilm formation"/>
    <property type="evidence" value="ECO:0007669"/>
    <property type="project" value="TreeGrafter"/>
</dbReference>
<dbReference type="InterPro" id="IPR036937">
    <property type="entry name" value="Adhesion_dom_fimbrial_sf"/>
</dbReference>
<comment type="similarity">
    <text evidence="2">Belongs to the fimbrial protein family.</text>
</comment>
<dbReference type="AlphaFoldDB" id="A0A318FPP5"/>
<sequence>MTINFKKTLVSGLVAASLAMVCGSALAAANPVNVAVTFTGNVKDNTCDTPTVVNGNTIDFGIISQANFSSTAGTVGKDKVFSLSFTNCGSDAQNVDITFEGDGAADNASLANGTAVGDATGVGVKLFGGTGYATEMTINDPTAKASYTTLSSGGPHLINLKASAVQTTSATPSAGTLNTQGTLVVTYE</sequence>
<proteinExistence type="inferred from homology"/>
<reference evidence="7 8" key="1">
    <citation type="submission" date="2018-05" db="EMBL/GenBank/DDBJ databases">
        <title>Freshwater and sediment microbial communities from various areas in North America, analyzing microbe dynamics in response to fracking.</title>
        <authorList>
            <person name="Lamendella R."/>
        </authorList>
    </citation>
    <scope>NUCLEOTIDE SEQUENCE [LARGE SCALE GENOMIC DNA]</scope>
    <source>
        <strain evidence="7 8">67</strain>
    </source>
</reference>
<gene>
    <name evidence="7" type="ORF">DET57_11096</name>
</gene>
<dbReference type="EMBL" id="QJJG01000010">
    <property type="protein sequence ID" value="PXW43982.1"/>
    <property type="molecule type" value="Genomic_DNA"/>
</dbReference>
<evidence type="ECO:0000256" key="5">
    <source>
        <dbReference type="SAM" id="SignalP"/>
    </source>
</evidence>
<evidence type="ECO:0000256" key="1">
    <source>
        <dbReference type="ARBA" id="ARBA00004561"/>
    </source>
</evidence>
<dbReference type="PANTHER" id="PTHR33420">
    <property type="entry name" value="FIMBRIAL SUBUNIT ELFA-RELATED"/>
    <property type="match status" value="1"/>
</dbReference>
<dbReference type="PANTHER" id="PTHR33420:SF12">
    <property type="entry name" value="FIMBRIN-LIKE PROTEIN FIMI-RELATED"/>
    <property type="match status" value="1"/>
</dbReference>
<keyword evidence="3 5" id="KW-0732">Signal</keyword>
<accession>A0A318FPP5</accession>
<dbReference type="InterPro" id="IPR050263">
    <property type="entry name" value="Bact_Fimbrial_Adh_Pro"/>
</dbReference>
<dbReference type="GO" id="GO:0009289">
    <property type="term" value="C:pilus"/>
    <property type="evidence" value="ECO:0007669"/>
    <property type="project" value="UniProtKB-SubCell"/>
</dbReference>
<dbReference type="Pfam" id="PF00419">
    <property type="entry name" value="Fimbrial"/>
    <property type="match status" value="1"/>
</dbReference>